<evidence type="ECO:0000256" key="3">
    <source>
        <dbReference type="ARBA" id="ARBA00022452"/>
    </source>
</evidence>
<keyword evidence="8 12" id="KW-0675">Receptor</keyword>
<evidence type="ECO:0000313" key="12">
    <source>
        <dbReference type="EMBL" id="RVT43671.1"/>
    </source>
</evidence>
<dbReference type="GO" id="GO:0015344">
    <property type="term" value="F:siderophore uptake transmembrane transporter activity"/>
    <property type="evidence" value="ECO:0007669"/>
    <property type="project" value="TreeGrafter"/>
</dbReference>
<dbReference type="Proteomes" id="UP000282977">
    <property type="component" value="Unassembled WGS sequence"/>
</dbReference>
<evidence type="ECO:0000256" key="4">
    <source>
        <dbReference type="ARBA" id="ARBA00022692"/>
    </source>
</evidence>
<dbReference type="Pfam" id="PF00593">
    <property type="entry name" value="TonB_dep_Rec_b-barrel"/>
    <property type="match status" value="1"/>
</dbReference>
<dbReference type="InterPro" id="IPR036942">
    <property type="entry name" value="Beta-barrel_TonB_sf"/>
</dbReference>
<evidence type="ECO:0000256" key="7">
    <source>
        <dbReference type="ARBA" id="ARBA00023136"/>
    </source>
</evidence>
<keyword evidence="7" id="KW-0472">Membrane</keyword>
<keyword evidence="6" id="KW-0798">TonB box</keyword>
<name>A0A437JCQ1_9SPHN</name>
<keyword evidence="5 10" id="KW-0732">Signal</keyword>
<dbReference type="GO" id="GO:0009279">
    <property type="term" value="C:cell outer membrane"/>
    <property type="evidence" value="ECO:0007669"/>
    <property type="project" value="UniProtKB-SubCell"/>
</dbReference>
<dbReference type="GO" id="GO:0044718">
    <property type="term" value="P:siderophore transmembrane transport"/>
    <property type="evidence" value="ECO:0007669"/>
    <property type="project" value="TreeGrafter"/>
</dbReference>
<evidence type="ECO:0000313" key="13">
    <source>
        <dbReference type="Proteomes" id="UP000282977"/>
    </source>
</evidence>
<keyword evidence="2" id="KW-0813">Transport</keyword>
<dbReference type="SUPFAM" id="SSF56935">
    <property type="entry name" value="Porins"/>
    <property type="match status" value="1"/>
</dbReference>
<keyword evidence="9" id="KW-0998">Cell outer membrane</keyword>
<dbReference type="Gene3D" id="2.40.170.20">
    <property type="entry name" value="TonB-dependent receptor, beta-barrel domain"/>
    <property type="match status" value="1"/>
</dbReference>
<proteinExistence type="predicted"/>
<dbReference type="InterPro" id="IPR039426">
    <property type="entry name" value="TonB-dep_rcpt-like"/>
</dbReference>
<dbReference type="RefSeq" id="WP_127689210.1">
    <property type="nucleotide sequence ID" value="NZ_RZUL01000001.1"/>
</dbReference>
<dbReference type="AlphaFoldDB" id="A0A437JCQ1"/>
<evidence type="ECO:0000256" key="10">
    <source>
        <dbReference type="SAM" id="SignalP"/>
    </source>
</evidence>
<keyword evidence="3" id="KW-1134">Transmembrane beta strand</keyword>
<evidence type="ECO:0000256" key="1">
    <source>
        <dbReference type="ARBA" id="ARBA00004571"/>
    </source>
</evidence>
<gene>
    <name evidence="12" type="ORF">ENE74_03430</name>
</gene>
<evidence type="ECO:0000256" key="6">
    <source>
        <dbReference type="ARBA" id="ARBA00023077"/>
    </source>
</evidence>
<evidence type="ECO:0000256" key="2">
    <source>
        <dbReference type="ARBA" id="ARBA00022448"/>
    </source>
</evidence>
<evidence type="ECO:0000256" key="8">
    <source>
        <dbReference type="ARBA" id="ARBA00023170"/>
    </source>
</evidence>
<comment type="subcellular location">
    <subcellularLocation>
        <location evidence="1">Cell outer membrane</location>
        <topology evidence="1">Multi-pass membrane protein</topology>
    </subcellularLocation>
</comment>
<organism evidence="12 13">
    <name type="scientific">Sphingobium algorifonticola</name>
    <dbReference type="NCBI Taxonomy" id="2008318"/>
    <lineage>
        <taxon>Bacteria</taxon>
        <taxon>Pseudomonadati</taxon>
        <taxon>Pseudomonadota</taxon>
        <taxon>Alphaproteobacteria</taxon>
        <taxon>Sphingomonadales</taxon>
        <taxon>Sphingomonadaceae</taxon>
        <taxon>Sphingobium</taxon>
    </lineage>
</organism>
<dbReference type="PANTHER" id="PTHR30069:SF29">
    <property type="entry name" value="HEMOGLOBIN AND HEMOGLOBIN-HAPTOGLOBIN-BINDING PROTEIN 1-RELATED"/>
    <property type="match status" value="1"/>
</dbReference>
<accession>A0A437JCQ1</accession>
<feature type="domain" description="TonB-dependent receptor-like beta-barrel" evidence="11">
    <location>
        <begin position="93"/>
        <end position="316"/>
    </location>
</feature>
<comment type="caution">
    <text evidence="12">The sequence shown here is derived from an EMBL/GenBank/DDBJ whole genome shotgun (WGS) entry which is preliminary data.</text>
</comment>
<keyword evidence="13" id="KW-1185">Reference proteome</keyword>
<reference evidence="12 13" key="1">
    <citation type="submission" date="2019-01" db="EMBL/GenBank/DDBJ databases">
        <authorList>
            <person name="Chen W.-M."/>
        </authorList>
    </citation>
    <scope>NUCLEOTIDE SEQUENCE [LARGE SCALE GENOMIC DNA]</scope>
    <source>
        <strain evidence="12 13">TLA-22</strain>
    </source>
</reference>
<evidence type="ECO:0000256" key="9">
    <source>
        <dbReference type="ARBA" id="ARBA00023237"/>
    </source>
</evidence>
<dbReference type="PANTHER" id="PTHR30069">
    <property type="entry name" value="TONB-DEPENDENT OUTER MEMBRANE RECEPTOR"/>
    <property type="match status" value="1"/>
</dbReference>
<protein>
    <submittedName>
        <fullName evidence="12">TonB-dependent receptor</fullName>
    </submittedName>
</protein>
<dbReference type="OrthoDB" id="7461231at2"/>
<dbReference type="EMBL" id="RZUL01000001">
    <property type="protein sequence ID" value="RVT43671.1"/>
    <property type="molecule type" value="Genomic_DNA"/>
</dbReference>
<evidence type="ECO:0000259" key="11">
    <source>
        <dbReference type="Pfam" id="PF00593"/>
    </source>
</evidence>
<feature type="chain" id="PRO_5019106043" evidence="10">
    <location>
        <begin position="22"/>
        <end position="390"/>
    </location>
</feature>
<evidence type="ECO:0000256" key="5">
    <source>
        <dbReference type="ARBA" id="ARBA00022729"/>
    </source>
</evidence>
<feature type="signal peptide" evidence="10">
    <location>
        <begin position="1"/>
        <end position="21"/>
    </location>
</feature>
<dbReference type="InterPro" id="IPR000531">
    <property type="entry name" value="Beta-barrel_TonB"/>
</dbReference>
<sequence>MPARHMIAVVALVFCGGIASAQDVIVDQSVRFTLKPALRRSPLAPVRPAAPLPGLDRLSRPVPGDEPDHVLAVRVQRQSRRYVGMRADIQRDDDAPGFDYRPRSRSRLISVMDRFVLSDQVAMTVGFRGVKVSNRNANVTIGSGDDRLNARDWFLPHAAISLRPTSAIALSADYSEAMRAYGDTGFTGPLGLSRPDFEALRMALRPEKSRFASLGGQYEAAGLTLATRIYRADIRNGLSFAARAYMPTNIGSASLLGTDMQVRHQITQGLDWSASYRQANVATTNGRSMQEREMAMAAHWARGPWRITAQASRTGRAALAALGTQQSPFRGEGGIEYTSVQARGRTLRLAAHIRNPSRLVSIGLLDSTTSAGLRAVDQARAVMFSADMAW</sequence>
<keyword evidence="4" id="KW-0812">Transmembrane</keyword>